<dbReference type="EMBL" id="BJLA01000006">
    <property type="protein sequence ID" value="GEA31167.1"/>
    <property type="molecule type" value="Genomic_DNA"/>
</dbReference>
<evidence type="ECO:0008006" key="4">
    <source>
        <dbReference type="Google" id="ProtNLM"/>
    </source>
</evidence>
<feature type="transmembrane region" description="Helical" evidence="1">
    <location>
        <begin position="59"/>
        <end position="77"/>
    </location>
</feature>
<name>A0AAV3W0X9_9CLOT</name>
<feature type="transmembrane region" description="Helical" evidence="1">
    <location>
        <begin position="83"/>
        <end position="100"/>
    </location>
</feature>
<dbReference type="RefSeq" id="WP_023975434.1">
    <property type="nucleotide sequence ID" value="NZ_BJLA01000006.1"/>
</dbReference>
<proteinExistence type="predicted"/>
<evidence type="ECO:0000313" key="3">
    <source>
        <dbReference type="Proteomes" id="UP000325212"/>
    </source>
</evidence>
<protein>
    <recommendedName>
        <fullName evidence="4">DUF3784 domain-containing protein</fullName>
    </recommendedName>
</protein>
<evidence type="ECO:0000256" key="1">
    <source>
        <dbReference type="SAM" id="Phobius"/>
    </source>
</evidence>
<dbReference type="Pfam" id="PF12650">
    <property type="entry name" value="DUF3784"/>
    <property type="match status" value="1"/>
</dbReference>
<organism evidence="2 3">
    <name type="scientific">Clostridium diolis</name>
    <dbReference type="NCBI Taxonomy" id="223919"/>
    <lineage>
        <taxon>Bacteria</taxon>
        <taxon>Bacillati</taxon>
        <taxon>Bacillota</taxon>
        <taxon>Clostridia</taxon>
        <taxon>Eubacteriales</taxon>
        <taxon>Clostridiaceae</taxon>
        <taxon>Clostridium</taxon>
    </lineage>
</organism>
<dbReference type="AlphaFoldDB" id="A0AAV3W0X9"/>
<accession>A0AAV3W0X9</accession>
<gene>
    <name evidence="2" type="ORF">CDIOL_20900</name>
</gene>
<evidence type="ECO:0000313" key="2">
    <source>
        <dbReference type="EMBL" id="GEA31167.1"/>
    </source>
</evidence>
<keyword evidence="1" id="KW-0812">Transmembrane</keyword>
<dbReference type="InterPro" id="IPR017259">
    <property type="entry name" value="UCP037672"/>
</dbReference>
<dbReference type="GeneID" id="66345648"/>
<reference evidence="2 3" key="1">
    <citation type="submission" date="2019-06" db="EMBL/GenBank/DDBJ databases">
        <title>Draft genome sequence of Clostridium diolis DSM 15410.</title>
        <authorList>
            <person name="Kobayashi H."/>
            <person name="Tanizawa Y."/>
            <person name="Tohno M."/>
        </authorList>
    </citation>
    <scope>NUCLEOTIDE SEQUENCE [LARGE SCALE GENOMIC DNA]</scope>
    <source>
        <strain evidence="2 3">DSM 15410</strain>
    </source>
</reference>
<dbReference type="Proteomes" id="UP000325212">
    <property type="component" value="Unassembled WGS sequence"/>
</dbReference>
<comment type="caution">
    <text evidence="2">The sequence shown here is derived from an EMBL/GenBank/DDBJ whole genome shotgun (WGS) entry which is preliminary data.</text>
</comment>
<feature type="transmembrane region" description="Helical" evidence="1">
    <location>
        <begin position="6"/>
        <end position="22"/>
    </location>
</feature>
<sequence>MTYISIDLLIAAAFVIMSVLFIKSNGKCCYFISGYNLASPEERKNYDEVKICNYFGKTIFIWSIFFIIRALVDYFYHGTEMKLAFLLLIIALVYHIYIRYKKFDEKFKI</sequence>
<keyword evidence="1" id="KW-1133">Transmembrane helix</keyword>
<keyword evidence="1" id="KW-0472">Membrane</keyword>
<keyword evidence="3" id="KW-1185">Reference proteome</keyword>